<organism evidence="1 2">
    <name type="scientific">Avena sativa</name>
    <name type="common">Oat</name>
    <dbReference type="NCBI Taxonomy" id="4498"/>
    <lineage>
        <taxon>Eukaryota</taxon>
        <taxon>Viridiplantae</taxon>
        <taxon>Streptophyta</taxon>
        <taxon>Embryophyta</taxon>
        <taxon>Tracheophyta</taxon>
        <taxon>Spermatophyta</taxon>
        <taxon>Magnoliopsida</taxon>
        <taxon>Liliopsida</taxon>
        <taxon>Poales</taxon>
        <taxon>Poaceae</taxon>
        <taxon>BOP clade</taxon>
        <taxon>Pooideae</taxon>
        <taxon>Poodae</taxon>
        <taxon>Poeae</taxon>
        <taxon>Poeae Chloroplast Group 1 (Aveneae type)</taxon>
        <taxon>Aveninae</taxon>
        <taxon>Avena</taxon>
    </lineage>
</organism>
<evidence type="ECO:0000313" key="1">
    <source>
        <dbReference type="EnsemblPlants" id="AVESA.00010b.r2.1AG0038560.1.CDS"/>
    </source>
</evidence>
<dbReference type="EnsemblPlants" id="AVESA.00010b.r2.1AG0038560.1">
    <property type="protein sequence ID" value="AVESA.00010b.r2.1AG0038560.1.CDS"/>
    <property type="gene ID" value="AVESA.00010b.r2.1AG0038560"/>
</dbReference>
<proteinExistence type="predicted"/>
<protein>
    <submittedName>
        <fullName evidence="1">Uncharacterized protein</fullName>
    </submittedName>
</protein>
<sequence length="630" mass="66520">MDQGGFGCVGLTGVRRRGGPVKVVVWGWVNLGDGDEQAARVGIPPPVSWLSLAGPTLSGPQVSALPTRGKSRAPSPILTCFPANVTLDLAPNSALHPPAINIPARRAVPTATQSGRRRRSKKKEGNTSGSSTSARFPPPIEKKKKKLAMADDAAGISGRPRLTRLRTLGRGASGAVVSLFAAGDDELLAVKSAGAASAQALLRREEGILASLCSPYVLPCLGSRAAAGGGEYQLFLEFAPGGSLADEVERNGGRLEESAVRTYAADVARGLAYLHGESMVHGDVKGRNVVIGADGWAKLADFGCARSVGSAGPFGGTPAFMAPEVARGEEQGPAADVWALGCTVIEMATGRAPWSGVEDVIAAVHLIGYTDAVPESPERLSSEAKDFLDKCLRRRAAERWTAAQLLEHPFLAFAGCCGGDVEAKWVSPKSTLDAAMWESDADDDEHEEEPDYTADQRMKALAASCSVLPDWESEDGWIDALSRQSETPEEQSSIEESLAEADEWCWDEEGFEEAEILEVAEAQVVGAAEAFDASPRVGGDDDIVLGVADNEVSASEQQSDVYSGSVRGSVVLVCVDKLTGNNASFHLSLFFLCLPSFFYRRSGGLNCNHKSEHFLPKSHELDAASALDSA</sequence>
<evidence type="ECO:0000313" key="2">
    <source>
        <dbReference type="Proteomes" id="UP001732700"/>
    </source>
</evidence>
<reference evidence="1" key="2">
    <citation type="submission" date="2025-09" db="UniProtKB">
        <authorList>
            <consortium name="EnsemblPlants"/>
        </authorList>
    </citation>
    <scope>IDENTIFICATION</scope>
</reference>
<keyword evidence="2" id="KW-1185">Reference proteome</keyword>
<reference evidence="1" key="1">
    <citation type="submission" date="2021-05" db="EMBL/GenBank/DDBJ databases">
        <authorList>
            <person name="Scholz U."/>
            <person name="Mascher M."/>
            <person name="Fiebig A."/>
        </authorList>
    </citation>
    <scope>NUCLEOTIDE SEQUENCE [LARGE SCALE GENOMIC DNA]</scope>
</reference>
<dbReference type="Proteomes" id="UP001732700">
    <property type="component" value="Chromosome 1A"/>
</dbReference>
<name>A0ACD5TE53_AVESA</name>
<accession>A0ACD5TE53</accession>